<feature type="region of interest" description="Disordered" evidence="1">
    <location>
        <begin position="155"/>
        <end position="216"/>
    </location>
</feature>
<name>B9GED8_ORYSJ</name>
<evidence type="ECO:0000256" key="1">
    <source>
        <dbReference type="SAM" id="MobiDB-lite"/>
    </source>
</evidence>
<reference evidence="2" key="2">
    <citation type="submission" date="2008-12" db="EMBL/GenBank/DDBJ databases">
        <title>Improved gene annotation of the rice (Oryza sativa) genomes.</title>
        <authorList>
            <person name="Wang J."/>
            <person name="Li R."/>
            <person name="Fan W."/>
            <person name="Huang Q."/>
            <person name="Zhang J."/>
            <person name="Zhou Y."/>
            <person name="Hu Y."/>
            <person name="Zi S."/>
            <person name="Li J."/>
            <person name="Ni P."/>
            <person name="Zheng H."/>
            <person name="Zhang Y."/>
            <person name="Zhao M."/>
            <person name="Hao Q."/>
            <person name="McDermott J."/>
            <person name="Samudrala R."/>
            <person name="Kristiansen K."/>
            <person name="Wong G.K.-S."/>
        </authorList>
    </citation>
    <scope>NUCLEOTIDE SEQUENCE</scope>
</reference>
<accession>B9GED8</accession>
<feature type="compositionally biased region" description="Basic residues" evidence="1">
    <location>
        <begin position="18"/>
        <end position="27"/>
    </location>
</feature>
<feature type="compositionally biased region" description="Basic residues" evidence="1">
    <location>
        <begin position="162"/>
        <end position="176"/>
    </location>
</feature>
<feature type="compositionally biased region" description="Basic and acidic residues" evidence="1">
    <location>
        <begin position="103"/>
        <end position="114"/>
    </location>
</feature>
<dbReference type="AlphaFoldDB" id="B9GED8"/>
<feature type="region of interest" description="Disordered" evidence="1">
    <location>
        <begin position="1"/>
        <end position="35"/>
    </location>
</feature>
<protein>
    <submittedName>
        <fullName evidence="2">Uncharacterized protein</fullName>
    </submittedName>
</protein>
<reference evidence="2" key="1">
    <citation type="journal article" date="2005" name="PLoS Biol.">
        <title>The genomes of Oryza sativa: a history of duplications.</title>
        <authorList>
            <person name="Yu J."/>
            <person name="Wang J."/>
            <person name="Lin W."/>
            <person name="Li S."/>
            <person name="Li H."/>
            <person name="Zhou J."/>
            <person name="Ni P."/>
            <person name="Dong W."/>
            <person name="Hu S."/>
            <person name="Zeng C."/>
            <person name="Zhang J."/>
            <person name="Zhang Y."/>
            <person name="Li R."/>
            <person name="Xu Z."/>
            <person name="Li S."/>
            <person name="Li X."/>
            <person name="Zheng H."/>
            <person name="Cong L."/>
            <person name="Lin L."/>
            <person name="Yin J."/>
            <person name="Geng J."/>
            <person name="Li G."/>
            <person name="Shi J."/>
            <person name="Liu J."/>
            <person name="Lv H."/>
            <person name="Li J."/>
            <person name="Wang J."/>
            <person name="Deng Y."/>
            <person name="Ran L."/>
            <person name="Shi X."/>
            <person name="Wang X."/>
            <person name="Wu Q."/>
            <person name="Li C."/>
            <person name="Ren X."/>
            <person name="Wang J."/>
            <person name="Wang X."/>
            <person name="Li D."/>
            <person name="Liu D."/>
            <person name="Zhang X."/>
            <person name="Ji Z."/>
            <person name="Zhao W."/>
            <person name="Sun Y."/>
            <person name="Zhang Z."/>
            <person name="Bao J."/>
            <person name="Han Y."/>
            <person name="Dong L."/>
            <person name="Ji J."/>
            <person name="Chen P."/>
            <person name="Wu S."/>
            <person name="Liu J."/>
            <person name="Xiao Y."/>
            <person name="Bu D."/>
            <person name="Tan J."/>
            <person name="Yang L."/>
            <person name="Ye C."/>
            <person name="Zhang J."/>
            <person name="Xu J."/>
            <person name="Zhou Y."/>
            <person name="Yu Y."/>
            <person name="Zhang B."/>
            <person name="Zhuang S."/>
            <person name="Wei H."/>
            <person name="Liu B."/>
            <person name="Lei M."/>
            <person name="Yu H."/>
            <person name="Li Y."/>
            <person name="Xu H."/>
            <person name="Wei S."/>
            <person name="He X."/>
            <person name="Fang L."/>
            <person name="Zhang Z."/>
            <person name="Zhang Y."/>
            <person name="Huang X."/>
            <person name="Su Z."/>
            <person name="Tong W."/>
            <person name="Li J."/>
            <person name="Tong Z."/>
            <person name="Li S."/>
            <person name="Ye J."/>
            <person name="Wang L."/>
            <person name="Fang L."/>
            <person name="Lei T."/>
            <person name="Chen C."/>
            <person name="Chen H."/>
            <person name="Xu Z."/>
            <person name="Li H."/>
            <person name="Huang H."/>
            <person name="Zhang F."/>
            <person name="Xu H."/>
            <person name="Li N."/>
            <person name="Zhao C."/>
            <person name="Li S."/>
            <person name="Dong L."/>
            <person name="Huang Y."/>
            <person name="Li L."/>
            <person name="Xi Y."/>
            <person name="Qi Q."/>
            <person name="Li W."/>
            <person name="Zhang B."/>
            <person name="Hu W."/>
            <person name="Zhang Y."/>
            <person name="Tian X."/>
            <person name="Jiao Y."/>
            <person name="Liang X."/>
            <person name="Jin J."/>
            <person name="Gao L."/>
            <person name="Zheng W."/>
            <person name="Hao B."/>
            <person name="Liu S."/>
            <person name="Wang W."/>
            <person name="Yuan L."/>
            <person name="Cao M."/>
            <person name="McDermott J."/>
            <person name="Samudrala R."/>
            <person name="Wang J."/>
            <person name="Wong G.K."/>
            <person name="Yang H."/>
        </authorList>
    </citation>
    <scope>NUCLEOTIDE SEQUENCE [LARGE SCALE GENOMIC DNA]</scope>
</reference>
<dbReference type="PANTHER" id="PTHR33085:SF41">
    <property type="entry name" value="OS12G0624400 PROTEIN"/>
    <property type="match status" value="1"/>
</dbReference>
<feature type="compositionally biased region" description="Low complexity" evidence="1">
    <location>
        <begin position="197"/>
        <end position="210"/>
    </location>
</feature>
<feature type="compositionally biased region" description="Pro residues" evidence="1">
    <location>
        <begin position="119"/>
        <end position="130"/>
    </location>
</feature>
<organism evidence="2">
    <name type="scientific">Oryza sativa subsp. japonica</name>
    <name type="common">Rice</name>
    <dbReference type="NCBI Taxonomy" id="39947"/>
    <lineage>
        <taxon>Eukaryota</taxon>
        <taxon>Viridiplantae</taxon>
        <taxon>Streptophyta</taxon>
        <taxon>Embryophyta</taxon>
        <taxon>Tracheophyta</taxon>
        <taxon>Spermatophyta</taxon>
        <taxon>Magnoliopsida</taxon>
        <taxon>Liliopsida</taxon>
        <taxon>Poales</taxon>
        <taxon>Poaceae</taxon>
        <taxon>BOP clade</taxon>
        <taxon>Oryzoideae</taxon>
        <taxon>Oryzeae</taxon>
        <taxon>Oryzinae</taxon>
        <taxon>Oryza</taxon>
        <taxon>Oryza sativa</taxon>
    </lineage>
</organism>
<feature type="region of interest" description="Disordered" evidence="1">
    <location>
        <begin position="103"/>
        <end position="130"/>
    </location>
</feature>
<gene>
    <name evidence="2" type="ORF">OsJ_36933</name>
</gene>
<dbReference type="EMBL" id="CM000149">
    <property type="protein sequence ID" value="EEE53645.1"/>
    <property type="molecule type" value="Genomic_DNA"/>
</dbReference>
<sequence>MPRRRRDDDDDDGGEAYRRHHHDKRPRPPAPPQQKHLYLVLDDWDRGYSIHKLDVDLDDAGVIHGGGGGPAVRFAAPRSSCDARFFPHVRRQCRHGVRRGADAGVRHGRGRADGRVAAPRPPRPAGWPSPCPAARGCTRSRLSASASLAPSRCCRRAAAGRGRTRPWRGRRRRSRRPSPPTRCTPTATPSSSPPPATAAAARTRWTPSAASGGGTVAGSCRSMAQGFFDAELDAWVGLPRHGDTICACQVPSRGGARPPEWDTMDDDDVVPSWKKSRRRPGGRRRATLTYMGDSKFCVVDCVECDGDDGGGVVTPPQCEVHVAVFGLKYNRRGELKATARRAAGSFRVPKHFSWFSPVAFWM</sequence>
<dbReference type="InterPro" id="IPR012871">
    <property type="entry name" value="DUF1668_ORYSA"/>
</dbReference>
<dbReference type="Pfam" id="PF07893">
    <property type="entry name" value="DUF1668"/>
    <property type="match status" value="1"/>
</dbReference>
<proteinExistence type="predicted"/>
<dbReference type="PANTHER" id="PTHR33085">
    <property type="entry name" value="OS12G0113100 PROTEIN-RELATED"/>
    <property type="match status" value="1"/>
</dbReference>
<dbReference type="Proteomes" id="UP000007752">
    <property type="component" value="Chromosome 12"/>
</dbReference>
<evidence type="ECO:0000313" key="2">
    <source>
        <dbReference type="EMBL" id="EEE53645.1"/>
    </source>
</evidence>